<gene>
    <name evidence="7" type="ORF">BN1356_00053</name>
</gene>
<evidence type="ECO:0000256" key="5">
    <source>
        <dbReference type="ARBA" id="ARBA00023136"/>
    </source>
</evidence>
<organism evidence="7 8">
    <name type="scientific">Streptococcus varani</name>
    <dbReference type="NCBI Taxonomy" id="1608583"/>
    <lineage>
        <taxon>Bacteria</taxon>
        <taxon>Bacillati</taxon>
        <taxon>Bacillota</taxon>
        <taxon>Bacilli</taxon>
        <taxon>Lactobacillales</taxon>
        <taxon>Streptococcaceae</taxon>
        <taxon>Streptococcus</taxon>
    </lineage>
</organism>
<keyword evidence="5 6" id="KW-0472">Membrane</keyword>
<feature type="transmembrane region" description="Helical" evidence="6">
    <location>
        <begin position="40"/>
        <end position="59"/>
    </location>
</feature>
<evidence type="ECO:0000256" key="1">
    <source>
        <dbReference type="ARBA" id="ARBA00004651"/>
    </source>
</evidence>
<dbReference type="Proteomes" id="UP000198604">
    <property type="component" value="Unassembled WGS sequence"/>
</dbReference>
<accession>A0A0E4CRM9</accession>
<feature type="transmembrane region" description="Helical" evidence="6">
    <location>
        <begin position="12"/>
        <end position="34"/>
    </location>
</feature>
<feature type="transmembrane region" description="Helical" evidence="6">
    <location>
        <begin position="139"/>
        <end position="160"/>
    </location>
</feature>
<dbReference type="PANTHER" id="PTHR23513">
    <property type="entry name" value="INTEGRAL MEMBRANE EFFLUX PROTEIN-RELATED"/>
    <property type="match status" value="1"/>
</dbReference>
<reference evidence="8" key="1">
    <citation type="submission" date="2015-03" db="EMBL/GenBank/DDBJ databases">
        <authorList>
            <person name="Urmite Genomes"/>
        </authorList>
    </citation>
    <scope>NUCLEOTIDE SEQUENCE [LARGE SCALE GENOMIC DNA]</scope>
    <source>
        <strain evidence="8">FF10</strain>
    </source>
</reference>
<evidence type="ECO:0000256" key="3">
    <source>
        <dbReference type="ARBA" id="ARBA00022692"/>
    </source>
</evidence>
<keyword evidence="3 6" id="KW-0812">Transmembrane</keyword>
<dbReference type="InterPro" id="IPR036259">
    <property type="entry name" value="MFS_trans_sf"/>
</dbReference>
<dbReference type="Gene3D" id="1.20.1250.20">
    <property type="entry name" value="MFS general substrate transporter like domains"/>
    <property type="match status" value="1"/>
</dbReference>
<protein>
    <submittedName>
        <fullName evidence="7">Lantibiotic efflux protein</fullName>
    </submittedName>
</protein>
<keyword evidence="8" id="KW-1185">Reference proteome</keyword>
<dbReference type="AlphaFoldDB" id="A0A0E4CRM9"/>
<dbReference type="EMBL" id="CTEN01000001">
    <property type="protein sequence ID" value="CQR23685.1"/>
    <property type="molecule type" value="Genomic_DNA"/>
</dbReference>
<evidence type="ECO:0000256" key="6">
    <source>
        <dbReference type="SAM" id="Phobius"/>
    </source>
</evidence>
<evidence type="ECO:0000256" key="2">
    <source>
        <dbReference type="ARBA" id="ARBA00022475"/>
    </source>
</evidence>
<feature type="transmembrane region" description="Helical" evidence="6">
    <location>
        <begin position="167"/>
        <end position="186"/>
    </location>
</feature>
<feature type="transmembrane region" description="Helical" evidence="6">
    <location>
        <begin position="250"/>
        <end position="276"/>
    </location>
</feature>
<sequence>MADEERSDSFAFRQAVGSVFYIGFQSIGAVLVSIMTYQALAFVNAGTFALAALILLLVTPSLKRLLGERPLQIEESKDASLFRDLWTSMREAVHECLKIPEIKHSIIITPLLNGCFNVIPIIIAVLLSQDKTFVIINPATTLALVTTCSLVGGIVGSVLAMSVLKKLDILSALRLACIFVPIFFFFLLNHNVYGVFATMFLVMILAGAINPKMNALIMNRLPEEKLAMIGGGISTYFQMGSMLLRLLVSSLIVVLLVDWISLGFLLLGLLVLVYALRFNRKATLE</sequence>
<keyword evidence="2" id="KW-1003">Cell membrane</keyword>
<keyword evidence="4 6" id="KW-1133">Transmembrane helix</keyword>
<evidence type="ECO:0000313" key="8">
    <source>
        <dbReference type="Proteomes" id="UP000198604"/>
    </source>
</evidence>
<proteinExistence type="predicted"/>
<evidence type="ECO:0000256" key="4">
    <source>
        <dbReference type="ARBA" id="ARBA00022989"/>
    </source>
</evidence>
<dbReference type="PANTHER" id="PTHR23513:SF6">
    <property type="entry name" value="MAJOR FACILITATOR SUPERFAMILY ASSOCIATED DOMAIN-CONTAINING PROTEIN"/>
    <property type="match status" value="1"/>
</dbReference>
<name>A0A0E4CRM9_9STRE</name>
<feature type="transmembrane region" description="Helical" evidence="6">
    <location>
        <begin position="106"/>
        <end position="127"/>
    </location>
</feature>
<feature type="transmembrane region" description="Helical" evidence="6">
    <location>
        <begin position="192"/>
        <end position="210"/>
    </location>
</feature>
<dbReference type="GO" id="GO:0005886">
    <property type="term" value="C:plasma membrane"/>
    <property type="evidence" value="ECO:0007669"/>
    <property type="project" value="UniProtKB-SubCell"/>
</dbReference>
<evidence type="ECO:0000313" key="7">
    <source>
        <dbReference type="EMBL" id="CQR23685.1"/>
    </source>
</evidence>
<comment type="subcellular location">
    <subcellularLocation>
        <location evidence="1">Cell membrane</location>
        <topology evidence="1">Multi-pass membrane protein</topology>
    </subcellularLocation>
</comment>
<dbReference type="STRING" id="1608583.BN1356_00053"/>
<dbReference type="SUPFAM" id="SSF103473">
    <property type="entry name" value="MFS general substrate transporter"/>
    <property type="match status" value="1"/>
</dbReference>